<keyword evidence="9 10" id="KW-0807">Transducer</keyword>
<keyword evidence="4 10" id="KW-0812">Transmembrane</keyword>
<feature type="transmembrane region" description="Helical" evidence="10">
    <location>
        <begin position="36"/>
        <end position="60"/>
    </location>
</feature>
<dbReference type="AlphaFoldDB" id="A0AAV1KFH0"/>
<dbReference type="GO" id="GO:0004984">
    <property type="term" value="F:olfactory receptor activity"/>
    <property type="evidence" value="ECO:0007669"/>
    <property type="project" value="InterPro"/>
</dbReference>
<evidence type="ECO:0000256" key="8">
    <source>
        <dbReference type="ARBA" id="ARBA00023170"/>
    </source>
</evidence>
<evidence type="ECO:0000256" key="10">
    <source>
        <dbReference type="RuleBase" id="RU351113"/>
    </source>
</evidence>
<feature type="transmembrane region" description="Helical" evidence="10">
    <location>
        <begin position="293"/>
        <end position="315"/>
    </location>
</feature>
<comment type="similarity">
    <text evidence="10">Belongs to the insect chemoreceptor superfamily. Heteromeric odorant receptor channel (TC 1.A.69) family.</text>
</comment>
<keyword evidence="12" id="KW-1185">Reference proteome</keyword>
<dbReference type="Proteomes" id="UP001314205">
    <property type="component" value="Unassembled WGS sequence"/>
</dbReference>
<comment type="caution">
    <text evidence="10">Lacks conserved residue(s) required for the propagation of feature annotation.</text>
</comment>
<evidence type="ECO:0000313" key="11">
    <source>
        <dbReference type="EMBL" id="CAK1581110.1"/>
    </source>
</evidence>
<accession>A0AAV1KFH0</accession>
<dbReference type="GO" id="GO:0005549">
    <property type="term" value="F:odorant binding"/>
    <property type="evidence" value="ECO:0007669"/>
    <property type="project" value="InterPro"/>
</dbReference>
<reference evidence="11 12" key="1">
    <citation type="submission" date="2023-11" db="EMBL/GenBank/DDBJ databases">
        <authorList>
            <person name="Hedman E."/>
            <person name="Englund M."/>
            <person name="Stromberg M."/>
            <person name="Nyberg Akerstrom W."/>
            <person name="Nylinder S."/>
            <person name="Jareborg N."/>
            <person name="Kallberg Y."/>
            <person name="Kronander E."/>
        </authorList>
    </citation>
    <scope>NUCLEOTIDE SEQUENCE [LARGE SCALE GENOMIC DNA]</scope>
</reference>
<evidence type="ECO:0000313" key="12">
    <source>
        <dbReference type="Proteomes" id="UP001314205"/>
    </source>
</evidence>
<dbReference type="Pfam" id="PF02949">
    <property type="entry name" value="7tm_6"/>
    <property type="match status" value="1"/>
</dbReference>
<dbReference type="GO" id="GO:0005886">
    <property type="term" value="C:plasma membrane"/>
    <property type="evidence" value="ECO:0007669"/>
    <property type="project" value="UniProtKB-SubCell"/>
</dbReference>
<keyword evidence="2" id="KW-1003">Cell membrane</keyword>
<dbReference type="GO" id="GO:0007165">
    <property type="term" value="P:signal transduction"/>
    <property type="evidence" value="ECO:0007669"/>
    <property type="project" value="UniProtKB-KW"/>
</dbReference>
<evidence type="ECO:0000256" key="6">
    <source>
        <dbReference type="ARBA" id="ARBA00022989"/>
    </source>
</evidence>
<dbReference type="PANTHER" id="PTHR21137:SF35">
    <property type="entry name" value="ODORANT RECEPTOR 19A-RELATED"/>
    <property type="match status" value="1"/>
</dbReference>
<protein>
    <recommendedName>
        <fullName evidence="10">Odorant receptor</fullName>
    </recommendedName>
</protein>
<proteinExistence type="inferred from homology"/>
<dbReference type="PANTHER" id="PTHR21137">
    <property type="entry name" value="ODORANT RECEPTOR"/>
    <property type="match status" value="1"/>
</dbReference>
<dbReference type="EMBL" id="CAVLGL010000024">
    <property type="protein sequence ID" value="CAK1581110.1"/>
    <property type="molecule type" value="Genomic_DNA"/>
</dbReference>
<keyword evidence="6 10" id="KW-1133">Transmembrane helix</keyword>
<organism evidence="11 12">
    <name type="scientific">Parnassius mnemosyne</name>
    <name type="common">clouded apollo</name>
    <dbReference type="NCBI Taxonomy" id="213953"/>
    <lineage>
        <taxon>Eukaryota</taxon>
        <taxon>Metazoa</taxon>
        <taxon>Ecdysozoa</taxon>
        <taxon>Arthropoda</taxon>
        <taxon>Hexapoda</taxon>
        <taxon>Insecta</taxon>
        <taxon>Pterygota</taxon>
        <taxon>Neoptera</taxon>
        <taxon>Endopterygota</taxon>
        <taxon>Lepidoptera</taxon>
        <taxon>Glossata</taxon>
        <taxon>Ditrysia</taxon>
        <taxon>Papilionoidea</taxon>
        <taxon>Papilionidae</taxon>
        <taxon>Parnassiinae</taxon>
        <taxon>Parnassini</taxon>
        <taxon>Parnassius</taxon>
        <taxon>Driopa</taxon>
    </lineage>
</organism>
<evidence type="ECO:0000256" key="5">
    <source>
        <dbReference type="ARBA" id="ARBA00022725"/>
    </source>
</evidence>
<evidence type="ECO:0000256" key="4">
    <source>
        <dbReference type="ARBA" id="ARBA00022692"/>
    </source>
</evidence>
<keyword evidence="5 10" id="KW-0552">Olfaction</keyword>
<keyword evidence="3 10" id="KW-0716">Sensory transduction</keyword>
<comment type="subcellular location">
    <subcellularLocation>
        <location evidence="1 10">Cell membrane</location>
        <topology evidence="1 10">Multi-pass membrane protein</topology>
    </subcellularLocation>
</comment>
<sequence length="400" mass="45763">MKNYDILRLFCQKIYFVGSGNFWYEKGIGDDNSLLYIIYSTILFFMYGSMTLLEILAALFGEFPEDEKHDSIAFAVSHTVVMIKILSVILNKRLIRKLNFDMVRVCKNYEEKSLQDEKYRIIKINVIAYFATVYGSAICFIGEGLRKMFEGSHFVTVVTYYPSFEDDSFQAVLFRIYNTIVLFLMMMTMIVSVDTFTMVNLIMFKYKIITLRQYFEKLNDDFDKLNETGDTRLAADTLKNGLIEGFKMHVELIRILKVIDEAFGIVMALQLCQSSGSAVALLLQIALSEKLTFVANLKIIFFVFALFFLLGLFLCNAGEITYQATLLADSIFYCGWHACPAQYKPGGQKIGQLVLLAYTQAQKPLVMKAFKMVELTYSTFLLVIKGTYSVFALIYAQSSE</sequence>
<evidence type="ECO:0000256" key="9">
    <source>
        <dbReference type="ARBA" id="ARBA00023224"/>
    </source>
</evidence>
<evidence type="ECO:0000256" key="2">
    <source>
        <dbReference type="ARBA" id="ARBA00022475"/>
    </source>
</evidence>
<keyword evidence="8 10" id="KW-0675">Receptor</keyword>
<dbReference type="InterPro" id="IPR004117">
    <property type="entry name" value="7tm6_olfct_rcpt"/>
</dbReference>
<feature type="transmembrane region" description="Helical" evidence="10">
    <location>
        <begin position="126"/>
        <end position="145"/>
    </location>
</feature>
<keyword evidence="7 10" id="KW-0472">Membrane</keyword>
<feature type="transmembrane region" description="Helical" evidence="10">
    <location>
        <begin position="72"/>
        <end position="90"/>
    </location>
</feature>
<feature type="transmembrane region" description="Helical" evidence="10">
    <location>
        <begin position="176"/>
        <end position="203"/>
    </location>
</feature>
<comment type="caution">
    <text evidence="11">The sequence shown here is derived from an EMBL/GenBank/DDBJ whole genome shotgun (WGS) entry which is preliminary data.</text>
</comment>
<name>A0AAV1KFH0_9NEOP</name>
<evidence type="ECO:0000256" key="3">
    <source>
        <dbReference type="ARBA" id="ARBA00022606"/>
    </source>
</evidence>
<gene>
    <name evidence="11" type="ORF">PARMNEM_LOCUS2819</name>
</gene>
<evidence type="ECO:0000256" key="7">
    <source>
        <dbReference type="ARBA" id="ARBA00023136"/>
    </source>
</evidence>
<feature type="transmembrane region" description="Helical" evidence="10">
    <location>
        <begin position="375"/>
        <end position="396"/>
    </location>
</feature>
<evidence type="ECO:0000256" key="1">
    <source>
        <dbReference type="ARBA" id="ARBA00004651"/>
    </source>
</evidence>